<comment type="similarity">
    <text evidence="6">Belongs to the sigma-70 factor family. SigI subfamily.</text>
</comment>
<dbReference type="Proteomes" id="UP000199695">
    <property type="component" value="Unassembled WGS sequence"/>
</dbReference>
<gene>
    <name evidence="6" type="primary">sigI</name>
    <name evidence="8" type="ORF">SAMN05444955_10315</name>
</gene>
<keyword evidence="3 6" id="KW-0731">Sigma factor</keyword>
<evidence type="ECO:0000256" key="4">
    <source>
        <dbReference type="ARBA" id="ARBA00023125"/>
    </source>
</evidence>
<feature type="domain" description="RNA polymerase sigma-70 region 2" evidence="7">
    <location>
        <begin position="26"/>
        <end position="95"/>
    </location>
</feature>
<dbReference type="OrthoDB" id="3190733at2"/>
<comment type="subcellular location">
    <subcellularLocation>
        <location evidence="6">Cytoplasm</location>
    </subcellularLocation>
</comment>
<dbReference type="GO" id="GO:0016987">
    <property type="term" value="F:sigma factor activity"/>
    <property type="evidence" value="ECO:0007669"/>
    <property type="project" value="UniProtKB-UniRule"/>
</dbReference>
<keyword evidence="2 6" id="KW-0805">Transcription regulation</keyword>
<evidence type="ECO:0000256" key="5">
    <source>
        <dbReference type="ARBA" id="ARBA00023163"/>
    </source>
</evidence>
<dbReference type="STRING" id="1173111.SAMN05444955_10315"/>
<keyword evidence="9" id="KW-1185">Reference proteome</keyword>
<evidence type="ECO:0000256" key="3">
    <source>
        <dbReference type="ARBA" id="ARBA00023082"/>
    </source>
</evidence>
<dbReference type="NCBIfam" id="TIGR02937">
    <property type="entry name" value="sigma70-ECF"/>
    <property type="match status" value="1"/>
</dbReference>
<name>A0A1H8C1U8_9BACL</name>
<protein>
    <recommendedName>
        <fullName evidence="6">RNA polymerase sigma factor SigI</fullName>
    </recommendedName>
</protein>
<dbReference type="InterPro" id="IPR007627">
    <property type="entry name" value="RNA_pol_sigma70_r2"/>
</dbReference>
<dbReference type="GO" id="GO:0003677">
    <property type="term" value="F:DNA binding"/>
    <property type="evidence" value="ECO:0007669"/>
    <property type="project" value="UniProtKB-UniRule"/>
</dbReference>
<dbReference type="PANTHER" id="PTHR30385:SF6">
    <property type="entry name" value="RNA POLYMERASE SIGMA FACTOR SIGI"/>
    <property type="match status" value="1"/>
</dbReference>
<comment type="activity regulation">
    <text evidence="6">Negatively regulated by the anti-sigma-I factor RsgI.</text>
</comment>
<dbReference type="GO" id="GO:0005737">
    <property type="term" value="C:cytoplasm"/>
    <property type="evidence" value="ECO:0007669"/>
    <property type="project" value="UniProtKB-SubCell"/>
</dbReference>
<evidence type="ECO:0000313" key="8">
    <source>
        <dbReference type="EMBL" id="SEM88829.1"/>
    </source>
</evidence>
<dbReference type="EMBL" id="FOCQ01000003">
    <property type="protein sequence ID" value="SEM88829.1"/>
    <property type="molecule type" value="Genomic_DNA"/>
</dbReference>
<comment type="subunit">
    <text evidence="6">Interacts with RsgI.</text>
</comment>
<proteinExistence type="inferred from homology"/>
<evidence type="ECO:0000256" key="1">
    <source>
        <dbReference type="ARBA" id="ARBA00022490"/>
    </source>
</evidence>
<reference evidence="8 9" key="1">
    <citation type="submission" date="2016-10" db="EMBL/GenBank/DDBJ databases">
        <authorList>
            <person name="de Groot N.N."/>
        </authorList>
    </citation>
    <scope>NUCLEOTIDE SEQUENCE [LARGE SCALE GENOMIC DNA]</scope>
    <source>
        <strain evidence="8 9">DSM 46701</strain>
    </source>
</reference>
<comment type="function">
    <text evidence="6">Sigma factors are initiation factors that promote the attachment of RNA polymerase to specific initiation sites and are then released.</text>
</comment>
<evidence type="ECO:0000256" key="6">
    <source>
        <dbReference type="HAMAP-Rule" id="MF_02064"/>
    </source>
</evidence>
<dbReference type="InterPro" id="IPR014284">
    <property type="entry name" value="RNA_pol_sigma-70_dom"/>
</dbReference>
<dbReference type="AlphaFoldDB" id="A0A1H8C1U8"/>
<dbReference type="Pfam" id="PF04542">
    <property type="entry name" value="Sigma70_r2"/>
    <property type="match status" value="1"/>
</dbReference>
<dbReference type="SUPFAM" id="SSF88946">
    <property type="entry name" value="Sigma2 domain of RNA polymerase sigma factors"/>
    <property type="match status" value="1"/>
</dbReference>
<accession>A0A1H8C1U8</accession>
<sequence length="235" mass="27995">MFQGTDLERRVLQVQGTDSPEQRDELLRELEPDVRRIASRICRRVITRQDDEYIVAYKGMDEAIKSFSPHHKASFLSFAYKVIQRRLVDYFRQEAKYQRVVPFSGPGVREEESYHPEIVAQSFERHKKEEIMQMRRSEIEIFKEALERHGITLTELVKKSPKHRDTRENLFQVAKTLVSDEQLLRQFYRQRKSDKNMAEKLGLHRRTLSRHRTYLIALTILVVEDLTLMRSYVGL</sequence>
<dbReference type="InterPro" id="IPR014244">
    <property type="entry name" value="RNA_pol_sigma-I"/>
</dbReference>
<feature type="short sequence motif" description="Polymerase core binding" evidence="6">
    <location>
        <begin position="51"/>
        <end position="64"/>
    </location>
</feature>
<keyword evidence="1 6" id="KW-0963">Cytoplasm</keyword>
<evidence type="ECO:0000259" key="7">
    <source>
        <dbReference type="Pfam" id="PF04542"/>
    </source>
</evidence>
<dbReference type="PIRSF" id="PIRSF038953">
    <property type="entry name" value="SigI"/>
    <property type="match status" value="1"/>
</dbReference>
<evidence type="ECO:0000313" key="9">
    <source>
        <dbReference type="Proteomes" id="UP000199695"/>
    </source>
</evidence>
<dbReference type="PANTHER" id="PTHR30385">
    <property type="entry name" value="SIGMA FACTOR F FLAGELLAR"/>
    <property type="match status" value="1"/>
</dbReference>
<keyword evidence="6" id="KW-0346">Stress response</keyword>
<dbReference type="HAMAP" id="MF_02064">
    <property type="entry name" value="Sigma70_SigI"/>
    <property type="match status" value="1"/>
</dbReference>
<dbReference type="GO" id="GO:0006352">
    <property type="term" value="P:DNA-templated transcription initiation"/>
    <property type="evidence" value="ECO:0007669"/>
    <property type="project" value="UniProtKB-UniRule"/>
</dbReference>
<dbReference type="RefSeq" id="WP_089965495.1">
    <property type="nucleotide sequence ID" value="NZ_FOCQ01000003.1"/>
</dbReference>
<dbReference type="InterPro" id="IPR013325">
    <property type="entry name" value="RNA_pol_sigma_r2"/>
</dbReference>
<evidence type="ECO:0000256" key="2">
    <source>
        <dbReference type="ARBA" id="ARBA00023015"/>
    </source>
</evidence>
<keyword evidence="4 6" id="KW-0238">DNA-binding</keyword>
<keyword evidence="5 6" id="KW-0804">Transcription</keyword>
<organism evidence="8 9">
    <name type="scientific">Lihuaxuella thermophila</name>
    <dbReference type="NCBI Taxonomy" id="1173111"/>
    <lineage>
        <taxon>Bacteria</taxon>
        <taxon>Bacillati</taxon>
        <taxon>Bacillota</taxon>
        <taxon>Bacilli</taxon>
        <taxon>Bacillales</taxon>
        <taxon>Thermoactinomycetaceae</taxon>
        <taxon>Lihuaxuella</taxon>
    </lineage>
</organism>
<dbReference type="Gene3D" id="1.10.1740.10">
    <property type="match status" value="1"/>
</dbReference>
<comment type="caution">
    <text evidence="6">Lacks conserved residue(s) required for the propagation of feature annotation.</text>
</comment>